<dbReference type="GeneID" id="63683233"/>
<dbReference type="Gene3D" id="3.40.50.720">
    <property type="entry name" value="NAD(P)-binding Rossmann-like Domain"/>
    <property type="match status" value="1"/>
</dbReference>
<dbReference type="OrthoDB" id="2735536at2759"/>
<gene>
    <name evidence="4" type="ORF">DACRYDRAFT_105936</name>
</gene>
<comment type="similarity">
    <text evidence="2">Belongs to the NAD(P)-dependent epimerase/dehydratase family. Dihydroflavonol-4-reductase subfamily.</text>
</comment>
<dbReference type="InterPro" id="IPR001509">
    <property type="entry name" value="Epimerase_deHydtase"/>
</dbReference>
<name>M5G6E8_DACPD</name>
<proteinExistence type="inferred from homology"/>
<dbReference type="PANTHER" id="PTHR10366">
    <property type="entry name" value="NAD DEPENDENT EPIMERASE/DEHYDRATASE"/>
    <property type="match status" value="1"/>
</dbReference>
<evidence type="ECO:0000259" key="3">
    <source>
        <dbReference type="Pfam" id="PF01370"/>
    </source>
</evidence>
<keyword evidence="1" id="KW-0560">Oxidoreductase</keyword>
<accession>M5G6E8</accession>
<evidence type="ECO:0000313" key="5">
    <source>
        <dbReference type="Proteomes" id="UP000030653"/>
    </source>
</evidence>
<dbReference type="EMBL" id="JH795859">
    <property type="protein sequence ID" value="EJU03780.1"/>
    <property type="molecule type" value="Genomic_DNA"/>
</dbReference>
<reference evidence="4 5" key="1">
    <citation type="journal article" date="2012" name="Science">
        <title>The Paleozoic origin of enzymatic lignin decomposition reconstructed from 31 fungal genomes.</title>
        <authorList>
            <person name="Floudas D."/>
            <person name="Binder M."/>
            <person name="Riley R."/>
            <person name="Barry K."/>
            <person name="Blanchette R.A."/>
            <person name="Henrissat B."/>
            <person name="Martinez A.T."/>
            <person name="Otillar R."/>
            <person name="Spatafora J.W."/>
            <person name="Yadav J.S."/>
            <person name="Aerts A."/>
            <person name="Benoit I."/>
            <person name="Boyd A."/>
            <person name="Carlson A."/>
            <person name="Copeland A."/>
            <person name="Coutinho P.M."/>
            <person name="de Vries R.P."/>
            <person name="Ferreira P."/>
            <person name="Findley K."/>
            <person name="Foster B."/>
            <person name="Gaskell J."/>
            <person name="Glotzer D."/>
            <person name="Gorecki P."/>
            <person name="Heitman J."/>
            <person name="Hesse C."/>
            <person name="Hori C."/>
            <person name="Igarashi K."/>
            <person name="Jurgens J.A."/>
            <person name="Kallen N."/>
            <person name="Kersten P."/>
            <person name="Kohler A."/>
            <person name="Kuees U."/>
            <person name="Kumar T.K.A."/>
            <person name="Kuo A."/>
            <person name="LaButti K."/>
            <person name="Larrondo L.F."/>
            <person name="Lindquist E."/>
            <person name="Ling A."/>
            <person name="Lombard V."/>
            <person name="Lucas S."/>
            <person name="Lundell T."/>
            <person name="Martin R."/>
            <person name="McLaughlin D.J."/>
            <person name="Morgenstern I."/>
            <person name="Morin E."/>
            <person name="Murat C."/>
            <person name="Nagy L.G."/>
            <person name="Nolan M."/>
            <person name="Ohm R.A."/>
            <person name="Patyshakuliyeva A."/>
            <person name="Rokas A."/>
            <person name="Ruiz-Duenas F.J."/>
            <person name="Sabat G."/>
            <person name="Salamov A."/>
            <person name="Samejima M."/>
            <person name="Schmutz J."/>
            <person name="Slot J.C."/>
            <person name="St John F."/>
            <person name="Stenlid J."/>
            <person name="Sun H."/>
            <person name="Sun S."/>
            <person name="Syed K."/>
            <person name="Tsang A."/>
            <person name="Wiebenga A."/>
            <person name="Young D."/>
            <person name="Pisabarro A."/>
            <person name="Eastwood D.C."/>
            <person name="Martin F."/>
            <person name="Cullen D."/>
            <person name="Grigoriev I.V."/>
            <person name="Hibbett D.S."/>
        </authorList>
    </citation>
    <scope>NUCLEOTIDE SEQUENCE [LARGE SCALE GENOMIC DNA]</scope>
    <source>
        <strain evidence="4 5">DJM-731 SS1</strain>
    </source>
</reference>
<organism evidence="4 5">
    <name type="scientific">Dacryopinax primogenitus (strain DJM 731)</name>
    <name type="common">Brown rot fungus</name>
    <dbReference type="NCBI Taxonomy" id="1858805"/>
    <lineage>
        <taxon>Eukaryota</taxon>
        <taxon>Fungi</taxon>
        <taxon>Dikarya</taxon>
        <taxon>Basidiomycota</taxon>
        <taxon>Agaricomycotina</taxon>
        <taxon>Dacrymycetes</taxon>
        <taxon>Dacrymycetales</taxon>
        <taxon>Dacrymycetaceae</taxon>
        <taxon>Dacryopinax</taxon>
    </lineage>
</organism>
<dbReference type="Pfam" id="PF01370">
    <property type="entry name" value="Epimerase"/>
    <property type="match status" value="1"/>
</dbReference>
<dbReference type="InterPro" id="IPR036291">
    <property type="entry name" value="NAD(P)-bd_dom_sf"/>
</dbReference>
<dbReference type="SUPFAM" id="SSF51735">
    <property type="entry name" value="NAD(P)-binding Rossmann-fold domains"/>
    <property type="match status" value="1"/>
</dbReference>
<keyword evidence="5" id="KW-1185">Reference proteome</keyword>
<sequence>MSASHPVVLVTGANGYIGSTILLELIKHEYQVKAVVRRRNSGDAFNAKYPEQASSIEWVNVNYVIHLASPYVFDIKDNEQDLIPAKENTRVMLEAAAKHPRVKHVVLMSSFSAVCSPFMGLWPEKTYDDDDWNPTTWGQAAKLDMPPFVYAASKAIAEREAWDFVKQPNGTFTLTTLCPPMVYGPPMQPVTSMNGLNESVEELWHLFTGKVSDIPVVPVFIDVRDLASITIAALTNPKAKNQRYLCVAAHFTIPLLLKIAGQAFPEHAHRMLPQTSIPGEHFKTNSHKVESGFGIKWTSLEKSISDTAAWLYKTEKELA</sequence>
<feature type="domain" description="NAD-dependent epimerase/dehydratase" evidence="3">
    <location>
        <begin position="8"/>
        <end position="241"/>
    </location>
</feature>
<evidence type="ECO:0000256" key="1">
    <source>
        <dbReference type="ARBA" id="ARBA00023002"/>
    </source>
</evidence>
<dbReference type="InterPro" id="IPR050425">
    <property type="entry name" value="NAD(P)_dehydrat-like"/>
</dbReference>
<dbReference type="PANTHER" id="PTHR10366:SF579">
    <property type="entry name" value="3-BETA HYDROXYSTEROID DEHYDROGENASE_ISOMERASE FAMILY PROTEIN (AFU_ORTHOLOGUE AFUA_3G02250)"/>
    <property type="match status" value="1"/>
</dbReference>
<evidence type="ECO:0000256" key="2">
    <source>
        <dbReference type="ARBA" id="ARBA00023445"/>
    </source>
</evidence>
<dbReference type="GO" id="GO:0016616">
    <property type="term" value="F:oxidoreductase activity, acting on the CH-OH group of donors, NAD or NADP as acceptor"/>
    <property type="evidence" value="ECO:0007669"/>
    <property type="project" value="TreeGrafter"/>
</dbReference>
<dbReference type="HOGENOM" id="CLU_007383_9_2_1"/>
<dbReference type="Proteomes" id="UP000030653">
    <property type="component" value="Unassembled WGS sequence"/>
</dbReference>
<dbReference type="STRING" id="1858805.M5G6E8"/>
<protein>
    <submittedName>
        <fullName evidence="4">NADP-binding protein</fullName>
    </submittedName>
</protein>
<dbReference type="OMA" id="YESAFIG"/>
<evidence type="ECO:0000313" key="4">
    <source>
        <dbReference type="EMBL" id="EJU03780.1"/>
    </source>
</evidence>
<dbReference type="AlphaFoldDB" id="M5G6E8"/>
<dbReference type="RefSeq" id="XP_040630674.1">
    <property type="nucleotide sequence ID" value="XM_040768171.1"/>
</dbReference>